<proteinExistence type="inferred from homology"/>
<protein>
    <submittedName>
        <fullName evidence="4">CPBP family intramembrane glutamic endopeptidase</fullName>
        <ecNumber evidence="4">3.4.-.-</ecNumber>
    </submittedName>
</protein>
<accession>A0ABW1UK43</accession>
<feature type="transmembrane region" description="Helical" evidence="2">
    <location>
        <begin position="159"/>
        <end position="181"/>
    </location>
</feature>
<feature type="transmembrane region" description="Helical" evidence="2">
    <location>
        <begin position="7"/>
        <end position="29"/>
    </location>
</feature>
<feature type="transmembrane region" description="Helical" evidence="2">
    <location>
        <begin position="44"/>
        <end position="62"/>
    </location>
</feature>
<evidence type="ECO:0000256" key="1">
    <source>
        <dbReference type="ARBA" id="ARBA00009067"/>
    </source>
</evidence>
<evidence type="ECO:0000259" key="3">
    <source>
        <dbReference type="Pfam" id="PF02517"/>
    </source>
</evidence>
<dbReference type="Proteomes" id="UP001596227">
    <property type="component" value="Unassembled WGS sequence"/>
</dbReference>
<keyword evidence="4" id="KW-0378">Hydrolase</keyword>
<keyword evidence="2" id="KW-1133">Transmembrane helix</keyword>
<dbReference type="EMBL" id="JBHSSB010000026">
    <property type="protein sequence ID" value="MFC6295376.1"/>
    <property type="molecule type" value="Genomic_DNA"/>
</dbReference>
<comment type="similarity">
    <text evidence="1">Belongs to the UPF0177 family.</text>
</comment>
<dbReference type="EC" id="3.4.-.-" evidence="4"/>
<feature type="transmembrane region" description="Helical" evidence="2">
    <location>
        <begin position="218"/>
        <end position="239"/>
    </location>
</feature>
<feature type="transmembrane region" description="Helical" evidence="2">
    <location>
        <begin position="135"/>
        <end position="153"/>
    </location>
</feature>
<evidence type="ECO:0000313" key="4">
    <source>
        <dbReference type="EMBL" id="MFC6295376.1"/>
    </source>
</evidence>
<dbReference type="Pfam" id="PF02517">
    <property type="entry name" value="Rce1-like"/>
    <property type="match status" value="1"/>
</dbReference>
<feature type="transmembrane region" description="Helical" evidence="2">
    <location>
        <begin position="74"/>
        <end position="92"/>
    </location>
</feature>
<reference evidence="5" key="1">
    <citation type="journal article" date="2019" name="Int. J. Syst. Evol. Microbiol.">
        <title>The Global Catalogue of Microorganisms (GCM) 10K type strain sequencing project: providing services to taxonomists for standard genome sequencing and annotation.</title>
        <authorList>
            <consortium name="The Broad Institute Genomics Platform"/>
            <consortium name="The Broad Institute Genome Sequencing Center for Infectious Disease"/>
            <person name="Wu L."/>
            <person name="Ma J."/>
        </authorList>
    </citation>
    <scope>NUCLEOTIDE SEQUENCE [LARGE SCALE GENOMIC DNA]</scope>
    <source>
        <strain evidence="5">CCM 8934</strain>
    </source>
</reference>
<feature type="domain" description="CAAX prenyl protease 2/Lysostaphin resistance protein A-like" evidence="3">
    <location>
        <begin position="102"/>
        <end position="196"/>
    </location>
</feature>
<dbReference type="RefSeq" id="WP_137608268.1">
    <property type="nucleotide sequence ID" value="NZ_BJDH01000014.1"/>
</dbReference>
<keyword evidence="5" id="KW-1185">Reference proteome</keyword>
<sequence length="249" mass="27826">MVTRSRSFYGVGINFVLVPIVLTFFPYLIKFAIPENWGQLADDVAIVVIAGLLNHYFWHVKIQFFNRQRLGRQLLQCLPAILFLLFSRLPVWLDVSWQRLNSQILLTVIFIALAEELVFRGLLLPLSLSLTHQHAFWAVLISSIGFGFAHIVNVAHMPLAVVLLQIILVVATGILWGTVYLTTNNLSLTILLHILDDLPLLLTKPAGGLSTVSASQMALAAVIYLGITIVFCGISLLQLHWSHMAEARH</sequence>
<dbReference type="InterPro" id="IPR003675">
    <property type="entry name" value="Rce1/LyrA-like_dom"/>
</dbReference>
<name>A0ABW1UK43_9LACO</name>
<evidence type="ECO:0000256" key="2">
    <source>
        <dbReference type="SAM" id="Phobius"/>
    </source>
</evidence>
<evidence type="ECO:0000313" key="5">
    <source>
        <dbReference type="Proteomes" id="UP001596227"/>
    </source>
</evidence>
<keyword evidence="2" id="KW-0812">Transmembrane</keyword>
<comment type="caution">
    <text evidence="4">The sequence shown here is derived from an EMBL/GenBank/DDBJ whole genome shotgun (WGS) entry which is preliminary data.</text>
</comment>
<keyword evidence="2" id="KW-0472">Membrane</keyword>
<gene>
    <name evidence="4" type="ORF">ACFQH1_09200</name>
</gene>
<organism evidence="4 5">
    <name type="scientific">Lactiplantibacillus daoliensis</name>
    <dbReference type="NCBI Taxonomy" id="2559916"/>
    <lineage>
        <taxon>Bacteria</taxon>
        <taxon>Bacillati</taxon>
        <taxon>Bacillota</taxon>
        <taxon>Bacilli</taxon>
        <taxon>Lactobacillales</taxon>
        <taxon>Lactobacillaceae</taxon>
        <taxon>Lactiplantibacillus</taxon>
    </lineage>
</organism>
<dbReference type="GO" id="GO:0016787">
    <property type="term" value="F:hydrolase activity"/>
    <property type="evidence" value="ECO:0007669"/>
    <property type="project" value="UniProtKB-KW"/>
</dbReference>